<dbReference type="EMBL" id="JBHUDE010000034">
    <property type="protein sequence ID" value="MFD1607336.1"/>
    <property type="molecule type" value="Genomic_DNA"/>
</dbReference>
<dbReference type="InterPro" id="IPR035890">
    <property type="entry name" value="Anti-sigma-28_factor_FlgM_sf"/>
</dbReference>
<comment type="caution">
    <text evidence="8">The sequence shown here is derived from an EMBL/GenBank/DDBJ whole genome shotgun (WGS) entry which is preliminary data.</text>
</comment>
<evidence type="ECO:0000256" key="5">
    <source>
        <dbReference type="ARBA" id="ARBA00023015"/>
    </source>
</evidence>
<evidence type="ECO:0000259" key="7">
    <source>
        <dbReference type="Pfam" id="PF04316"/>
    </source>
</evidence>
<protein>
    <recommendedName>
        <fullName evidence="2">Negative regulator of flagellin synthesis</fullName>
    </recommendedName>
</protein>
<organism evidence="8 9">
    <name type="scientific">Oceanobacillus luteolus</name>
    <dbReference type="NCBI Taxonomy" id="1274358"/>
    <lineage>
        <taxon>Bacteria</taxon>
        <taxon>Bacillati</taxon>
        <taxon>Bacillota</taxon>
        <taxon>Bacilli</taxon>
        <taxon>Bacillales</taxon>
        <taxon>Bacillaceae</taxon>
        <taxon>Oceanobacillus</taxon>
    </lineage>
</organism>
<dbReference type="Pfam" id="PF04316">
    <property type="entry name" value="FlgM"/>
    <property type="match status" value="1"/>
</dbReference>
<keyword evidence="8" id="KW-0282">Flagellum</keyword>
<comment type="similarity">
    <text evidence="1">Belongs to the FlgM family.</text>
</comment>
<keyword evidence="4" id="KW-1005">Bacterial flagellum biogenesis</keyword>
<dbReference type="RefSeq" id="WP_251513087.1">
    <property type="nucleotide sequence ID" value="NZ_JAMBON010000009.1"/>
</dbReference>
<proteinExistence type="inferred from homology"/>
<dbReference type="Proteomes" id="UP001597221">
    <property type="component" value="Unassembled WGS sequence"/>
</dbReference>
<dbReference type="InterPro" id="IPR007412">
    <property type="entry name" value="FlgM"/>
</dbReference>
<keyword evidence="5" id="KW-0805">Transcription regulation</keyword>
<gene>
    <name evidence="8" type="primary">flgM</name>
    <name evidence="8" type="ORF">ACFSBH_06705</name>
</gene>
<sequence>MKINGPNHLNLNPYRQQMQKQMDVKKAENRSDELQISKEAFKLQGKDKPHEKRAAVVQEIKQQIATGEYKVDVEKTAQKMMDFWSK</sequence>
<keyword evidence="9" id="KW-1185">Reference proteome</keyword>
<evidence type="ECO:0000256" key="1">
    <source>
        <dbReference type="ARBA" id="ARBA00005322"/>
    </source>
</evidence>
<keyword evidence="8" id="KW-0969">Cilium</keyword>
<evidence type="ECO:0000313" key="8">
    <source>
        <dbReference type="EMBL" id="MFD1607336.1"/>
    </source>
</evidence>
<accession>A0ABW4HPP2</accession>
<evidence type="ECO:0000256" key="2">
    <source>
        <dbReference type="ARBA" id="ARBA00017823"/>
    </source>
</evidence>
<evidence type="ECO:0000256" key="4">
    <source>
        <dbReference type="ARBA" id="ARBA00022795"/>
    </source>
</evidence>
<dbReference type="NCBIfam" id="TIGR03824">
    <property type="entry name" value="FlgM_jcvi"/>
    <property type="match status" value="1"/>
</dbReference>
<keyword evidence="6" id="KW-0804">Transcription</keyword>
<evidence type="ECO:0000256" key="6">
    <source>
        <dbReference type="ARBA" id="ARBA00023163"/>
    </source>
</evidence>
<dbReference type="SUPFAM" id="SSF101498">
    <property type="entry name" value="Anti-sigma factor FlgM"/>
    <property type="match status" value="1"/>
</dbReference>
<keyword evidence="3" id="KW-0678">Repressor</keyword>
<feature type="domain" description="Anti-sigma-28 factor FlgM C-terminal" evidence="7">
    <location>
        <begin position="32"/>
        <end position="82"/>
    </location>
</feature>
<evidence type="ECO:0000313" key="9">
    <source>
        <dbReference type="Proteomes" id="UP001597221"/>
    </source>
</evidence>
<dbReference type="InterPro" id="IPR031316">
    <property type="entry name" value="FlgM_C"/>
</dbReference>
<name>A0ABW4HPP2_9BACI</name>
<evidence type="ECO:0000256" key="3">
    <source>
        <dbReference type="ARBA" id="ARBA00022491"/>
    </source>
</evidence>
<keyword evidence="8" id="KW-0966">Cell projection</keyword>
<reference evidence="9" key="1">
    <citation type="journal article" date="2019" name="Int. J. Syst. Evol. Microbiol.">
        <title>The Global Catalogue of Microorganisms (GCM) 10K type strain sequencing project: providing services to taxonomists for standard genome sequencing and annotation.</title>
        <authorList>
            <consortium name="The Broad Institute Genomics Platform"/>
            <consortium name="The Broad Institute Genome Sequencing Center for Infectious Disease"/>
            <person name="Wu L."/>
            <person name="Ma J."/>
        </authorList>
    </citation>
    <scope>NUCLEOTIDE SEQUENCE [LARGE SCALE GENOMIC DNA]</scope>
    <source>
        <strain evidence="9">CGMCC 1.12376</strain>
    </source>
</reference>